<keyword evidence="3" id="KW-1185">Reference proteome</keyword>
<gene>
    <name evidence="2" type="ORF">BpHYR1_008550</name>
</gene>
<sequence>MDFKHNQDEIDWSSMHNRIIPKEKLISLEQFYNLTILEKNNNKIETSHENEQISAELLSNSNKANKKAIKKNTFQNFFRFYLLVLKQTIAFKPKIRCSYQLLITRKIYAIFTKIFVGFLLVLAEFQNYAIFDRRDIKGLSI</sequence>
<protein>
    <recommendedName>
        <fullName evidence="4">Transmembrane protein</fullName>
    </recommendedName>
</protein>
<evidence type="ECO:0000313" key="2">
    <source>
        <dbReference type="EMBL" id="RMZ97089.1"/>
    </source>
</evidence>
<dbReference type="AlphaFoldDB" id="A0A3M7PDM4"/>
<evidence type="ECO:0000313" key="3">
    <source>
        <dbReference type="Proteomes" id="UP000276133"/>
    </source>
</evidence>
<accession>A0A3M7PDM4</accession>
<keyword evidence="1" id="KW-1133">Transmembrane helix</keyword>
<dbReference type="EMBL" id="REGN01011652">
    <property type="protein sequence ID" value="RMZ97089.1"/>
    <property type="molecule type" value="Genomic_DNA"/>
</dbReference>
<reference evidence="2 3" key="1">
    <citation type="journal article" date="2018" name="Sci. Rep.">
        <title>Genomic signatures of local adaptation to the degree of environmental predictability in rotifers.</title>
        <authorList>
            <person name="Franch-Gras L."/>
            <person name="Hahn C."/>
            <person name="Garcia-Roger E.M."/>
            <person name="Carmona M.J."/>
            <person name="Serra M."/>
            <person name="Gomez A."/>
        </authorList>
    </citation>
    <scope>NUCLEOTIDE SEQUENCE [LARGE SCALE GENOMIC DNA]</scope>
    <source>
        <strain evidence="2">HYR1</strain>
    </source>
</reference>
<organism evidence="2 3">
    <name type="scientific">Brachionus plicatilis</name>
    <name type="common">Marine rotifer</name>
    <name type="synonym">Brachionus muelleri</name>
    <dbReference type="NCBI Taxonomy" id="10195"/>
    <lineage>
        <taxon>Eukaryota</taxon>
        <taxon>Metazoa</taxon>
        <taxon>Spiralia</taxon>
        <taxon>Gnathifera</taxon>
        <taxon>Rotifera</taxon>
        <taxon>Eurotatoria</taxon>
        <taxon>Monogononta</taxon>
        <taxon>Pseudotrocha</taxon>
        <taxon>Ploima</taxon>
        <taxon>Brachionidae</taxon>
        <taxon>Brachionus</taxon>
    </lineage>
</organism>
<feature type="transmembrane region" description="Helical" evidence="1">
    <location>
        <begin position="107"/>
        <end position="125"/>
    </location>
</feature>
<keyword evidence="1" id="KW-0812">Transmembrane</keyword>
<proteinExistence type="predicted"/>
<evidence type="ECO:0008006" key="4">
    <source>
        <dbReference type="Google" id="ProtNLM"/>
    </source>
</evidence>
<dbReference type="Proteomes" id="UP000276133">
    <property type="component" value="Unassembled WGS sequence"/>
</dbReference>
<evidence type="ECO:0000256" key="1">
    <source>
        <dbReference type="SAM" id="Phobius"/>
    </source>
</evidence>
<comment type="caution">
    <text evidence="2">The sequence shown here is derived from an EMBL/GenBank/DDBJ whole genome shotgun (WGS) entry which is preliminary data.</text>
</comment>
<name>A0A3M7PDM4_BRAPC</name>
<keyword evidence="1" id="KW-0472">Membrane</keyword>